<dbReference type="Pfam" id="PF13458">
    <property type="entry name" value="Peripla_BP_6"/>
    <property type="match status" value="1"/>
</dbReference>
<evidence type="ECO:0000259" key="6">
    <source>
        <dbReference type="Pfam" id="PF13458"/>
    </source>
</evidence>
<dbReference type="Gene3D" id="3.40.50.2300">
    <property type="match status" value="2"/>
</dbReference>
<dbReference type="CDD" id="cd19980">
    <property type="entry name" value="PBP1_ABC_ligand_binding-like"/>
    <property type="match status" value="1"/>
</dbReference>
<dbReference type="OrthoDB" id="9783240at2"/>
<dbReference type="SUPFAM" id="SSF53822">
    <property type="entry name" value="Periplasmic binding protein-like I"/>
    <property type="match status" value="1"/>
</dbReference>
<proteinExistence type="inferred from homology"/>
<dbReference type="InterPro" id="IPR028081">
    <property type="entry name" value="Leu-bd"/>
</dbReference>
<feature type="domain" description="Leucine-binding protein" evidence="6">
    <location>
        <begin position="26"/>
        <end position="369"/>
    </location>
</feature>
<keyword evidence="4" id="KW-0029">Amino-acid transport</keyword>
<gene>
    <name evidence="7" type="ORF">BN112_1905</name>
</gene>
<evidence type="ECO:0000256" key="3">
    <source>
        <dbReference type="ARBA" id="ARBA00022729"/>
    </source>
</evidence>
<dbReference type="EMBL" id="HE965806">
    <property type="protein sequence ID" value="CCJ53822.1"/>
    <property type="molecule type" value="Genomic_DNA"/>
</dbReference>
<evidence type="ECO:0000256" key="2">
    <source>
        <dbReference type="ARBA" id="ARBA00022448"/>
    </source>
</evidence>
<dbReference type="PRINTS" id="PR00337">
    <property type="entry name" value="LEUILEVALBP"/>
</dbReference>
<dbReference type="HOGENOM" id="CLU_027128_1_0_4"/>
<dbReference type="RefSeq" id="WP_015064221.1">
    <property type="nucleotide sequence ID" value="NC_019382.1"/>
</dbReference>
<keyword evidence="3 5" id="KW-0732">Signal</keyword>
<sequence length="379" mass="39589">MNASKRLALAATLAATLAASGAMAQPIVVGVSTPLSGSAAFQGQHDRWGAELAVEQINAAGGVLGRPLQLNVQDNACNPAEGVNSVGRMLENRDLVAVSGAMCSSVTLALMPIVERAGVPMLVSSSSASSITEKAGAGGNIWTFRAGPSDDSMAVALATYLKDEARFKKIAVLGENTDYGRGGAAAIAKALKPLGVTITSSEYYDKGTQDFTTVLTRLKLAAPDAIALYTVGADQINFIRQYRGFGMRVPLTGRIELGGLQAEGIKSGAINGATSVFQYAAELDTPANQAFVKAYKDKYKEDPLLQSAISYENIQLLADAIKRAGSVDRKAVRDAIQASDYASMMGGRVAFDKNNQAHNNAVILKVEDGKVKVVATPGT</sequence>
<comment type="similarity">
    <text evidence="1">Belongs to the leucine-binding protein family.</text>
</comment>
<evidence type="ECO:0000256" key="1">
    <source>
        <dbReference type="ARBA" id="ARBA00010062"/>
    </source>
</evidence>
<dbReference type="Proteomes" id="UP000007564">
    <property type="component" value="Chromosome"/>
</dbReference>
<dbReference type="InterPro" id="IPR051010">
    <property type="entry name" value="BCAA_transport"/>
</dbReference>
<reference evidence="7 8" key="1">
    <citation type="journal article" date="2012" name="BMC Genomics">
        <title>Comparative genomics of the classical Bordetella subspecies: the evolution and exchange of virulence-associated diversity amongst closely related pathogens.</title>
        <authorList>
            <person name="Park J."/>
            <person name="Zhang Y."/>
            <person name="Buboltz A.M."/>
            <person name="Zhang X."/>
            <person name="Schuster S.C."/>
            <person name="Ahuja U."/>
            <person name="Liu M."/>
            <person name="Miller J.F."/>
            <person name="Sebaihia M."/>
            <person name="Bentley S.D."/>
            <person name="Parkhill J."/>
            <person name="Harvill E.T."/>
        </authorList>
    </citation>
    <scope>NUCLEOTIDE SEQUENCE [LARGE SCALE GENOMIC DNA]</scope>
    <source>
        <strain evidence="7 8">253</strain>
    </source>
</reference>
<keyword evidence="2" id="KW-0813">Transport</keyword>
<dbReference type="GO" id="GO:0006865">
    <property type="term" value="P:amino acid transport"/>
    <property type="evidence" value="ECO:0007669"/>
    <property type="project" value="UniProtKB-KW"/>
</dbReference>
<evidence type="ECO:0000256" key="4">
    <source>
        <dbReference type="ARBA" id="ARBA00022970"/>
    </source>
</evidence>
<dbReference type="InterPro" id="IPR000709">
    <property type="entry name" value="Leu_Ile_Val-bd"/>
</dbReference>
<dbReference type="InterPro" id="IPR028082">
    <property type="entry name" value="Peripla_BP_I"/>
</dbReference>
<name>A0A0C6P6N9_BORBO</name>
<dbReference type="PANTHER" id="PTHR30483:SF6">
    <property type="entry name" value="PERIPLASMIC BINDING PROTEIN OF ABC TRANSPORTER FOR NATURAL AMINO ACIDS"/>
    <property type="match status" value="1"/>
</dbReference>
<feature type="signal peptide" evidence="5">
    <location>
        <begin position="1"/>
        <end position="24"/>
    </location>
</feature>
<protein>
    <submittedName>
        <fullName evidence="7">Putative amino acid ABC transport system,substrate-binding protein</fullName>
    </submittedName>
</protein>
<dbReference type="PANTHER" id="PTHR30483">
    <property type="entry name" value="LEUCINE-SPECIFIC-BINDING PROTEIN"/>
    <property type="match status" value="1"/>
</dbReference>
<evidence type="ECO:0000256" key="5">
    <source>
        <dbReference type="SAM" id="SignalP"/>
    </source>
</evidence>
<evidence type="ECO:0000313" key="8">
    <source>
        <dbReference type="Proteomes" id="UP000007564"/>
    </source>
</evidence>
<accession>A0A0C6P6N9</accession>
<dbReference type="AlphaFoldDB" id="A0A0C6P6N9"/>
<dbReference type="KEGG" id="bbh:BN112_1905"/>
<feature type="chain" id="PRO_5002197528" evidence="5">
    <location>
        <begin position="25"/>
        <end position="379"/>
    </location>
</feature>
<evidence type="ECO:0000313" key="7">
    <source>
        <dbReference type="EMBL" id="CCJ53822.1"/>
    </source>
</evidence>
<organism evidence="7 8">
    <name type="scientific">Bordetella bronchiseptica 253</name>
    <dbReference type="NCBI Taxonomy" id="568707"/>
    <lineage>
        <taxon>Bacteria</taxon>
        <taxon>Pseudomonadati</taxon>
        <taxon>Pseudomonadota</taxon>
        <taxon>Betaproteobacteria</taxon>
        <taxon>Burkholderiales</taxon>
        <taxon>Alcaligenaceae</taxon>
        <taxon>Bordetella</taxon>
    </lineage>
</organism>